<evidence type="ECO:0000256" key="6">
    <source>
        <dbReference type="SAM" id="SignalP"/>
    </source>
</evidence>
<keyword evidence="9" id="KW-1185">Reference proteome</keyword>
<dbReference type="GO" id="GO:0006508">
    <property type="term" value="P:proteolysis"/>
    <property type="evidence" value="ECO:0007669"/>
    <property type="project" value="UniProtKB-KW"/>
</dbReference>
<keyword evidence="4 5" id="KW-0378">Hydrolase</keyword>
<sequence>MVSPLVFSLFLFLLSLVHADAGSFAVKAKYNTGYAPNAARSYLRALQKWGGDVPKGLYQVAAIKDEGSQDAIPTKHDREYLSHITFGTPAQSLLMDLDTGSSDVWVFSSETSDDDNGNRSHYYPEQSMTALQIPNATWEISYGDGSAAGGNVWLDLVSIAGVEIQNATVESATYVSEELSDDPIMSGVFGLAYNYTPKMRPVMPSVLSRLSPLLNTSLFTVDLKWHADSEYEFGFLNSSKHIEPIHFVPLMDGAKYWELSFTKFNAANSKLWYLFNWPAIVDTGTTLLLLPTYIVERYYKQVTGAYESPMGWKYPCKSELPDFTIGFASNYTVTVPGKYINYLAFNDSKDSCLGGIQDNGGIEFSILGDIFLKAVFAVFDIRGGQVGFAKKELN</sequence>
<name>A0AAE0HYV0_9PEZI</name>
<organism evidence="8 9">
    <name type="scientific">Apodospora peruviana</name>
    <dbReference type="NCBI Taxonomy" id="516989"/>
    <lineage>
        <taxon>Eukaryota</taxon>
        <taxon>Fungi</taxon>
        <taxon>Dikarya</taxon>
        <taxon>Ascomycota</taxon>
        <taxon>Pezizomycotina</taxon>
        <taxon>Sordariomycetes</taxon>
        <taxon>Sordariomycetidae</taxon>
        <taxon>Sordariales</taxon>
        <taxon>Lasiosphaeriaceae</taxon>
        <taxon>Apodospora</taxon>
    </lineage>
</organism>
<dbReference type="PROSITE" id="PS51767">
    <property type="entry name" value="PEPTIDASE_A1"/>
    <property type="match status" value="1"/>
</dbReference>
<dbReference type="GO" id="GO:0004190">
    <property type="term" value="F:aspartic-type endopeptidase activity"/>
    <property type="evidence" value="ECO:0007669"/>
    <property type="project" value="UniProtKB-KW"/>
</dbReference>
<dbReference type="EMBL" id="JAUEDM010000006">
    <property type="protein sequence ID" value="KAK3315473.1"/>
    <property type="molecule type" value="Genomic_DNA"/>
</dbReference>
<comment type="similarity">
    <text evidence="1 5">Belongs to the peptidase A1 family.</text>
</comment>
<accession>A0AAE0HYV0</accession>
<protein>
    <submittedName>
        <fullName evidence="8">Aspartic peptidase domain-containing protein</fullName>
    </submittedName>
</protein>
<evidence type="ECO:0000256" key="3">
    <source>
        <dbReference type="ARBA" id="ARBA00022750"/>
    </source>
</evidence>
<dbReference type="InterPro" id="IPR001461">
    <property type="entry name" value="Aspartic_peptidase_A1"/>
</dbReference>
<dbReference type="PANTHER" id="PTHR47966:SF2">
    <property type="entry name" value="ASPERGILLOPEPSIN-1-RELATED"/>
    <property type="match status" value="1"/>
</dbReference>
<dbReference type="Proteomes" id="UP001283341">
    <property type="component" value="Unassembled WGS sequence"/>
</dbReference>
<dbReference type="InterPro" id="IPR021109">
    <property type="entry name" value="Peptidase_aspartic_dom_sf"/>
</dbReference>
<reference evidence="8" key="2">
    <citation type="submission" date="2023-06" db="EMBL/GenBank/DDBJ databases">
        <authorList>
            <consortium name="Lawrence Berkeley National Laboratory"/>
            <person name="Haridas S."/>
            <person name="Hensen N."/>
            <person name="Bonometti L."/>
            <person name="Westerberg I."/>
            <person name="Brannstrom I.O."/>
            <person name="Guillou S."/>
            <person name="Cros-Aarteil S."/>
            <person name="Calhoun S."/>
            <person name="Kuo A."/>
            <person name="Mondo S."/>
            <person name="Pangilinan J."/>
            <person name="Riley R."/>
            <person name="Labutti K."/>
            <person name="Andreopoulos B."/>
            <person name="Lipzen A."/>
            <person name="Chen C."/>
            <person name="Yanf M."/>
            <person name="Daum C."/>
            <person name="Ng V."/>
            <person name="Clum A."/>
            <person name="Steindorff A."/>
            <person name="Ohm R."/>
            <person name="Martin F."/>
            <person name="Silar P."/>
            <person name="Natvig D."/>
            <person name="Lalanne C."/>
            <person name="Gautier V."/>
            <person name="Ament-Velasquez S.L."/>
            <person name="Kruys A."/>
            <person name="Hutchinson M.I."/>
            <person name="Powell A.J."/>
            <person name="Barry K."/>
            <person name="Miller A.N."/>
            <person name="Grigoriev I.V."/>
            <person name="Debuchy R."/>
            <person name="Gladieux P."/>
            <person name="Thoren M.H."/>
            <person name="Johannesson H."/>
        </authorList>
    </citation>
    <scope>NUCLEOTIDE SEQUENCE</scope>
    <source>
        <strain evidence="8">CBS 118394</strain>
    </source>
</reference>
<dbReference type="Pfam" id="PF00026">
    <property type="entry name" value="Asp"/>
    <property type="match status" value="1"/>
</dbReference>
<evidence type="ECO:0000256" key="5">
    <source>
        <dbReference type="RuleBase" id="RU000454"/>
    </source>
</evidence>
<dbReference type="PROSITE" id="PS00141">
    <property type="entry name" value="ASP_PROTEASE"/>
    <property type="match status" value="1"/>
</dbReference>
<dbReference type="PRINTS" id="PR00792">
    <property type="entry name" value="PEPSIN"/>
</dbReference>
<evidence type="ECO:0000313" key="9">
    <source>
        <dbReference type="Proteomes" id="UP001283341"/>
    </source>
</evidence>
<comment type="caution">
    <text evidence="8">The sequence shown here is derived from an EMBL/GenBank/DDBJ whole genome shotgun (WGS) entry which is preliminary data.</text>
</comment>
<dbReference type="Gene3D" id="2.40.70.10">
    <property type="entry name" value="Acid Proteases"/>
    <property type="match status" value="2"/>
</dbReference>
<dbReference type="AlphaFoldDB" id="A0AAE0HYV0"/>
<evidence type="ECO:0000259" key="7">
    <source>
        <dbReference type="PROSITE" id="PS51767"/>
    </source>
</evidence>
<dbReference type="PANTHER" id="PTHR47966">
    <property type="entry name" value="BETA-SITE APP-CLEAVING ENZYME, ISOFORM A-RELATED"/>
    <property type="match status" value="1"/>
</dbReference>
<evidence type="ECO:0000256" key="4">
    <source>
        <dbReference type="ARBA" id="ARBA00022801"/>
    </source>
</evidence>
<keyword evidence="3 5" id="KW-0064">Aspartyl protease</keyword>
<dbReference type="CDD" id="cd06097">
    <property type="entry name" value="Aspergillopepsin_like"/>
    <property type="match status" value="1"/>
</dbReference>
<feature type="domain" description="Peptidase A1" evidence="7">
    <location>
        <begin position="80"/>
        <end position="389"/>
    </location>
</feature>
<feature type="chain" id="PRO_5042234714" evidence="6">
    <location>
        <begin position="20"/>
        <end position="394"/>
    </location>
</feature>
<gene>
    <name evidence="8" type="ORF">B0H66DRAFT_606355</name>
</gene>
<dbReference type="SUPFAM" id="SSF50630">
    <property type="entry name" value="Acid proteases"/>
    <property type="match status" value="1"/>
</dbReference>
<dbReference type="InterPro" id="IPR033121">
    <property type="entry name" value="PEPTIDASE_A1"/>
</dbReference>
<keyword evidence="6" id="KW-0732">Signal</keyword>
<proteinExistence type="inferred from homology"/>
<reference evidence="8" key="1">
    <citation type="journal article" date="2023" name="Mol. Phylogenet. Evol.">
        <title>Genome-scale phylogeny and comparative genomics of the fungal order Sordariales.</title>
        <authorList>
            <person name="Hensen N."/>
            <person name="Bonometti L."/>
            <person name="Westerberg I."/>
            <person name="Brannstrom I.O."/>
            <person name="Guillou S."/>
            <person name="Cros-Aarteil S."/>
            <person name="Calhoun S."/>
            <person name="Haridas S."/>
            <person name="Kuo A."/>
            <person name="Mondo S."/>
            <person name="Pangilinan J."/>
            <person name="Riley R."/>
            <person name="LaButti K."/>
            <person name="Andreopoulos B."/>
            <person name="Lipzen A."/>
            <person name="Chen C."/>
            <person name="Yan M."/>
            <person name="Daum C."/>
            <person name="Ng V."/>
            <person name="Clum A."/>
            <person name="Steindorff A."/>
            <person name="Ohm R.A."/>
            <person name="Martin F."/>
            <person name="Silar P."/>
            <person name="Natvig D.O."/>
            <person name="Lalanne C."/>
            <person name="Gautier V."/>
            <person name="Ament-Velasquez S.L."/>
            <person name="Kruys A."/>
            <person name="Hutchinson M.I."/>
            <person name="Powell A.J."/>
            <person name="Barry K."/>
            <person name="Miller A.N."/>
            <person name="Grigoriev I.V."/>
            <person name="Debuchy R."/>
            <person name="Gladieux P."/>
            <person name="Hiltunen Thoren M."/>
            <person name="Johannesson H."/>
        </authorList>
    </citation>
    <scope>NUCLEOTIDE SEQUENCE</scope>
    <source>
        <strain evidence="8">CBS 118394</strain>
    </source>
</reference>
<keyword evidence="2 5" id="KW-0645">Protease</keyword>
<evidence type="ECO:0000256" key="1">
    <source>
        <dbReference type="ARBA" id="ARBA00007447"/>
    </source>
</evidence>
<dbReference type="InterPro" id="IPR001969">
    <property type="entry name" value="Aspartic_peptidase_AS"/>
</dbReference>
<feature type="signal peptide" evidence="6">
    <location>
        <begin position="1"/>
        <end position="19"/>
    </location>
</feature>
<dbReference type="InterPro" id="IPR034163">
    <property type="entry name" value="Aspergillopepsin-like_cat_dom"/>
</dbReference>
<evidence type="ECO:0000313" key="8">
    <source>
        <dbReference type="EMBL" id="KAK3315473.1"/>
    </source>
</evidence>
<evidence type="ECO:0000256" key="2">
    <source>
        <dbReference type="ARBA" id="ARBA00022670"/>
    </source>
</evidence>